<keyword evidence="2" id="KW-1185">Reference proteome</keyword>
<evidence type="ECO:0000313" key="2">
    <source>
        <dbReference type="Proteomes" id="UP000184322"/>
    </source>
</evidence>
<dbReference type="Proteomes" id="UP000184322">
    <property type="component" value="Chromosome"/>
</dbReference>
<accession>A0A1L4FSC4</accession>
<gene>
    <name evidence="1" type="ORF">BLA55_02470</name>
</gene>
<sequence>METTKLINSTEYTAINAVTVRVEGAIKKITDGLYQNGGEWTRILIHNLPINTNKSTYLFVTFSGKEVEKFKKLNAINGDKIEILGTLNISYSKETDKTFMTIIHPNILKFEPVRDSDRPNTAKTLDEISKMINSELNTILIQAGQFNNEINTKAIRIIKGVGELGDSFEVTDQAQSIITNVFEHIGRWNQFLSDIKNTYNVSSFQINYKPTYPKLLRDFVNSVKLITDYMRFNLREKVEPLDSILNAFISLMNVYYKYHFNLIRYIETNSNEFIFTKEVNFNEPQELTYEQANQEIKKIPYDEALLSPQKGRGPIQVEKFNVKESSDLDLTNL</sequence>
<name>A0A1L4FSC4_9BACT</name>
<dbReference type="KEGG" id="mpul:BLA55_02470"/>
<evidence type="ECO:0000313" key="1">
    <source>
        <dbReference type="EMBL" id="APJ38510.1"/>
    </source>
</evidence>
<organism evidence="1 2">
    <name type="scientific">Mycoplasmopsis pullorum</name>
    <dbReference type="NCBI Taxonomy" id="48003"/>
    <lineage>
        <taxon>Bacteria</taxon>
        <taxon>Bacillati</taxon>
        <taxon>Mycoplasmatota</taxon>
        <taxon>Mycoplasmoidales</taxon>
        <taxon>Metamycoplasmataceae</taxon>
        <taxon>Mycoplasmopsis</taxon>
    </lineage>
</organism>
<dbReference type="AlphaFoldDB" id="A0A1L4FSC4"/>
<protein>
    <submittedName>
        <fullName evidence="1">Uncharacterized protein</fullName>
    </submittedName>
</protein>
<dbReference type="EMBL" id="CP017813">
    <property type="protein sequence ID" value="APJ38510.1"/>
    <property type="molecule type" value="Genomic_DNA"/>
</dbReference>
<dbReference type="STRING" id="48003.BLA55_02470"/>
<proteinExistence type="predicted"/>
<reference evidence="2" key="1">
    <citation type="submission" date="2016-10" db="EMBL/GenBank/DDBJ databases">
        <authorList>
            <person name="Beylefeld A."/>
            <person name="Abolnik C."/>
        </authorList>
    </citation>
    <scope>NUCLEOTIDE SEQUENCE [LARGE SCALE GENOMIC DNA]</scope>
    <source>
        <strain evidence="2">B359_6</strain>
    </source>
</reference>
<dbReference type="RefSeq" id="WP_073372513.1">
    <property type="nucleotide sequence ID" value="NZ_CP017813.1"/>
</dbReference>